<name>A0ABN2PP99_9ACTN</name>
<sequence>MDSLPISVAEIAAPISRMLARELADGFVDPSSACDVYEAAVYSAASLAHDPELTSRLPEGEALNREAAGILLATLSHHPALRAMHHLSYPQAIISTDPVTTLRPPRLFNDPRLLGKPGGALWTSSFLAPDAPAWSAMRVNDHFAPGRALRGIEFLRPQRCQRLHHQPGQ</sequence>
<accession>A0ABN2PP99</accession>
<comment type="caution">
    <text evidence="1">The sequence shown here is derived from an EMBL/GenBank/DDBJ whole genome shotgun (WGS) entry which is preliminary data.</text>
</comment>
<organism evidence="1 2">
    <name type="scientific">Streptomyces sodiiphilus</name>
    <dbReference type="NCBI Taxonomy" id="226217"/>
    <lineage>
        <taxon>Bacteria</taxon>
        <taxon>Bacillati</taxon>
        <taxon>Actinomycetota</taxon>
        <taxon>Actinomycetes</taxon>
        <taxon>Kitasatosporales</taxon>
        <taxon>Streptomycetaceae</taxon>
        <taxon>Streptomyces</taxon>
    </lineage>
</organism>
<evidence type="ECO:0000313" key="2">
    <source>
        <dbReference type="Proteomes" id="UP001501303"/>
    </source>
</evidence>
<proteinExistence type="predicted"/>
<gene>
    <name evidence="1" type="ORF">GCM10009716_35800</name>
</gene>
<dbReference type="Proteomes" id="UP001501303">
    <property type="component" value="Unassembled WGS sequence"/>
</dbReference>
<evidence type="ECO:0000313" key="1">
    <source>
        <dbReference type="EMBL" id="GAA1924367.1"/>
    </source>
</evidence>
<protein>
    <submittedName>
        <fullName evidence="1">Uncharacterized protein</fullName>
    </submittedName>
</protein>
<reference evidence="1 2" key="1">
    <citation type="journal article" date="2019" name="Int. J. Syst. Evol. Microbiol.">
        <title>The Global Catalogue of Microorganisms (GCM) 10K type strain sequencing project: providing services to taxonomists for standard genome sequencing and annotation.</title>
        <authorList>
            <consortium name="The Broad Institute Genomics Platform"/>
            <consortium name="The Broad Institute Genome Sequencing Center for Infectious Disease"/>
            <person name="Wu L."/>
            <person name="Ma J."/>
        </authorList>
    </citation>
    <scope>NUCLEOTIDE SEQUENCE [LARGE SCALE GENOMIC DNA]</scope>
    <source>
        <strain evidence="1 2">JCM 13581</strain>
    </source>
</reference>
<dbReference type="EMBL" id="BAAAMJ010000038">
    <property type="protein sequence ID" value="GAA1924367.1"/>
    <property type="molecule type" value="Genomic_DNA"/>
</dbReference>
<keyword evidence="2" id="KW-1185">Reference proteome</keyword>